<keyword evidence="3 7" id="KW-0547">Nucleotide-binding</keyword>
<dbReference type="EMBL" id="RAPK01000006">
    <property type="protein sequence ID" value="RKD76507.1"/>
    <property type="molecule type" value="Genomic_DNA"/>
</dbReference>
<dbReference type="EC" id="3.1.3.-" evidence="7"/>
<dbReference type="InterPro" id="IPR005467">
    <property type="entry name" value="His_kinase_dom"/>
</dbReference>
<dbReference type="InterPro" id="IPR036890">
    <property type="entry name" value="HATPase_C_sf"/>
</dbReference>
<accession>A0A419V902</accession>
<keyword evidence="5 7" id="KW-0067">ATP-binding</keyword>
<evidence type="ECO:0000313" key="10">
    <source>
        <dbReference type="EMBL" id="RKD76507.1"/>
    </source>
</evidence>
<sequence length="374" mass="42949">MVWKPALDEVVKKMLGTVDLSKRQLFDIGEQSRSEFDALNDELREIKKKVAATIEASDKMEIRARIARNRLAQMSRTFKEYSDKDVQNAYEKANALQVELAVVRQEEKQLRERRDYIERRLVLLQEQIGKAETLIHQVSVVYNFLDGDLKDVGELVANAKEKQRFSLKIIEAQEEERKKVAREIHDGPAQMLANVMLRSELVERVYNDKGIEPALEEIRDVRYLIQDSLAEVRRIIYDLRPMALDDLGLVPALRKYLQTVEERTGMTIYFRELSTALRLPPHVEIALFRLIQEAVQNTSKHAEADMVRVNLEVGNDFVTALIKDNGKGFETEKSKENSFGIVGMKERVLALNGEMRVQSEPGKGTTVIIKIPLE</sequence>
<keyword evidence="4 7" id="KW-0418">Kinase</keyword>
<feature type="domain" description="Histidine kinase" evidence="9">
    <location>
        <begin position="179"/>
        <end position="374"/>
    </location>
</feature>
<dbReference type="GO" id="GO:0004721">
    <property type="term" value="F:phosphoprotein phosphatase activity"/>
    <property type="evidence" value="ECO:0007669"/>
    <property type="project" value="UniProtKB-UniRule"/>
</dbReference>
<feature type="coiled-coil region" evidence="8">
    <location>
        <begin position="86"/>
        <end position="127"/>
    </location>
</feature>
<dbReference type="SUPFAM" id="SSF55874">
    <property type="entry name" value="ATPase domain of HSP90 chaperone/DNA topoisomerase II/histidine kinase"/>
    <property type="match status" value="1"/>
</dbReference>
<dbReference type="AlphaFoldDB" id="A0A419V902"/>
<dbReference type="Pfam" id="PF02518">
    <property type="entry name" value="HATPase_c"/>
    <property type="match status" value="1"/>
</dbReference>
<keyword evidence="2 7" id="KW-0808">Transferase</keyword>
<reference evidence="10 11" key="1">
    <citation type="submission" date="2018-09" db="EMBL/GenBank/DDBJ databases">
        <title>Genomic Encyclopedia of Archaeal and Bacterial Type Strains, Phase II (KMG-II): from individual species to whole genera.</title>
        <authorList>
            <person name="Goeker M."/>
        </authorList>
    </citation>
    <scope>NUCLEOTIDE SEQUENCE [LARGE SCALE GENOMIC DNA]</scope>
    <source>
        <strain evidence="10 11">DSM 17008</strain>
    </source>
</reference>
<keyword evidence="8" id="KW-0175">Coiled coil</keyword>
<evidence type="ECO:0000256" key="1">
    <source>
        <dbReference type="ARBA" id="ARBA00000085"/>
    </source>
</evidence>
<dbReference type="GO" id="GO:0005524">
    <property type="term" value="F:ATP binding"/>
    <property type="evidence" value="ECO:0007669"/>
    <property type="project" value="UniProtKB-UniRule"/>
</dbReference>
<dbReference type="PIRSF" id="PIRSF003169">
    <property type="entry name" value="STHK_DegS"/>
    <property type="match status" value="1"/>
</dbReference>
<dbReference type="CDD" id="cd16917">
    <property type="entry name" value="HATPase_UhpB-NarQ-NarX-like"/>
    <property type="match status" value="1"/>
</dbReference>
<protein>
    <recommendedName>
        <fullName evidence="7">Signal transduction histidine-protein kinase/phosphatase DegS</fullName>
        <ecNumber evidence="7">2.7.13.3</ecNumber>
        <ecNumber evidence="7">3.1.3.-</ecNumber>
    </recommendedName>
</protein>
<dbReference type="Gene3D" id="1.20.5.1930">
    <property type="match status" value="1"/>
</dbReference>
<dbReference type="InterPro" id="IPR011712">
    <property type="entry name" value="Sig_transdc_His_kin_sub3_dim/P"/>
</dbReference>
<dbReference type="GO" id="GO:0000155">
    <property type="term" value="F:phosphorelay sensor kinase activity"/>
    <property type="evidence" value="ECO:0007669"/>
    <property type="project" value="UniProtKB-UniRule"/>
</dbReference>
<organism evidence="10 11">
    <name type="scientific">Sinobaca qinghaiensis</name>
    <dbReference type="NCBI Taxonomy" id="342944"/>
    <lineage>
        <taxon>Bacteria</taxon>
        <taxon>Bacillati</taxon>
        <taxon>Bacillota</taxon>
        <taxon>Bacilli</taxon>
        <taxon>Bacillales</taxon>
        <taxon>Sporolactobacillaceae</taxon>
        <taxon>Sinobaca</taxon>
    </lineage>
</organism>
<dbReference type="Pfam" id="PF07730">
    <property type="entry name" value="HisKA_3"/>
    <property type="match status" value="1"/>
</dbReference>
<evidence type="ECO:0000256" key="3">
    <source>
        <dbReference type="ARBA" id="ARBA00022741"/>
    </source>
</evidence>
<dbReference type="SMART" id="SM00387">
    <property type="entry name" value="HATPase_c"/>
    <property type="match status" value="1"/>
</dbReference>
<dbReference type="PROSITE" id="PS50109">
    <property type="entry name" value="HIS_KIN"/>
    <property type="match status" value="1"/>
</dbReference>
<comment type="caution">
    <text evidence="10">The sequence shown here is derived from an EMBL/GenBank/DDBJ whole genome shotgun (WGS) entry which is preliminary data.</text>
</comment>
<comment type="catalytic activity">
    <reaction evidence="1 7">
        <text>ATP + protein L-histidine = ADP + protein N-phospho-L-histidine.</text>
        <dbReference type="EC" id="2.7.13.3"/>
    </reaction>
</comment>
<dbReference type="Gene3D" id="3.30.565.10">
    <property type="entry name" value="Histidine kinase-like ATPase, C-terminal domain"/>
    <property type="match status" value="1"/>
</dbReference>
<keyword evidence="6 7" id="KW-0902">Two-component regulatory system</keyword>
<keyword evidence="7" id="KW-0904">Protein phosphatase</keyword>
<evidence type="ECO:0000259" key="9">
    <source>
        <dbReference type="PROSITE" id="PS50109"/>
    </source>
</evidence>
<comment type="subcellular location">
    <subcellularLocation>
        <location evidence="7">Cytoplasm</location>
    </subcellularLocation>
</comment>
<keyword evidence="11" id="KW-1185">Reference proteome</keyword>
<evidence type="ECO:0000256" key="5">
    <source>
        <dbReference type="ARBA" id="ARBA00022840"/>
    </source>
</evidence>
<evidence type="ECO:0000313" key="11">
    <source>
        <dbReference type="Proteomes" id="UP000285120"/>
    </source>
</evidence>
<dbReference type="GO" id="GO:0046983">
    <property type="term" value="F:protein dimerization activity"/>
    <property type="evidence" value="ECO:0007669"/>
    <property type="project" value="InterPro"/>
</dbReference>
<feature type="coiled-coil region" evidence="8">
    <location>
        <begin position="29"/>
        <end position="56"/>
    </location>
</feature>
<dbReference type="RefSeq" id="WP_281270878.1">
    <property type="nucleotide sequence ID" value="NZ_RAPK01000006.1"/>
</dbReference>
<proteinExistence type="predicted"/>
<dbReference type="GO" id="GO:0005737">
    <property type="term" value="C:cytoplasm"/>
    <property type="evidence" value="ECO:0007669"/>
    <property type="project" value="UniProtKB-SubCell"/>
</dbReference>
<evidence type="ECO:0000256" key="6">
    <source>
        <dbReference type="ARBA" id="ARBA00023012"/>
    </source>
</evidence>
<gene>
    <name evidence="10" type="ORF">ATL39_0726</name>
</gene>
<evidence type="ECO:0000256" key="8">
    <source>
        <dbReference type="SAM" id="Coils"/>
    </source>
</evidence>
<comment type="function">
    <text evidence="7">Member of the two-component regulatory system DegS/DegU, which plays an important role in the transition growth phase.</text>
</comment>
<evidence type="ECO:0000256" key="7">
    <source>
        <dbReference type="PIRNR" id="PIRNR003169"/>
    </source>
</evidence>
<dbReference type="GO" id="GO:0016020">
    <property type="term" value="C:membrane"/>
    <property type="evidence" value="ECO:0007669"/>
    <property type="project" value="InterPro"/>
</dbReference>
<dbReference type="Pfam" id="PF05384">
    <property type="entry name" value="DegS"/>
    <property type="match status" value="1"/>
</dbReference>
<dbReference type="PANTHER" id="PTHR24421:SF55">
    <property type="entry name" value="SENSOR HISTIDINE KINASE YDFH"/>
    <property type="match status" value="1"/>
</dbReference>
<keyword evidence="7" id="KW-0963">Cytoplasm</keyword>
<dbReference type="Proteomes" id="UP000285120">
    <property type="component" value="Unassembled WGS sequence"/>
</dbReference>
<evidence type="ECO:0000256" key="2">
    <source>
        <dbReference type="ARBA" id="ARBA00022679"/>
    </source>
</evidence>
<dbReference type="InterPro" id="IPR016381">
    <property type="entry name" value="Sig_transdc_His_kinase_DegS"/>
</dbReference>
<name>A0A419V902_9BACL</name>
<dbReference type="PANTHER" id="PTHR24421">
    <property type="entry name" value="NITRATE/NITRITE SENSOR PROTEIN NARX-RELATED"/>
    <property type="match status" value="1"/>
</dbReference>
<evidence type="ECO:0000256" key="4">
    <source>
        <dbReference type="ARBA" id="ARBA00022777"/>
    </source>
</evidence>
<keyword evidence="7" id="KW-0378">Hydrolase</keyword>
<dbReference type="InterPro" id="IPR003594">
    <property type="entry name" value="HATPase_dom"/>
</dbReference>
<dbReference type="InterPro" id="IPR050482">
    <property type="entry name" value="Sensor_HK_TwoCompSys"/>
</dbReference>
<dbReference type="InterPro" id="IPR008595">
    <property type="entry name" value="DegS"/>
</dbReference>
<dbReference type="EC" id="2.7.13.3" evidence="7"/>